<dbReference type="RefSeq" id="WP_013057736.1">
    <property type="nucleotide sequence ID" value="NZ_BCVB01000006.1"/>
</dbReference>
<protein>
    <submittedName>
        <fullName evidence="1">Transcriptional regulator, AbrB family domain protein</fullName>
    </submittedName>
</protein>
<dbReference type="SMART" id="SM00966">
    <property type="entry name" value="SpoVT_AbrB"/>
    <property type="match status" value="1"/>
</dbReference>
<accession>A0A0B6ASG3</accession>
<dbReference type="KEGG" id="bmeg:BG04_5566"/>
<dbReference type="InterPro" id="IPR052731">
    <property type="entry name" value="B_subtilis_Trans_State_Reg"/>
</dbReference>
<sequence length="91" mass="10270">MKSTGIVRKVDDLGRIVIPKELRRVLEIDVKDPVEIFVETDRIILKKYEPNGACAITGEVSSDNVTIADGKLTLSREGMELLLEELKQRNF</sequence>
<organism evidence="1 2">
    <name type="scientific">Priestia megaterium (strain ATCC 14581 / DSM 32 / CCUG 1817 / JCM 2506 / NBRC 15308 / NCIMB 9376 / NCTC 10342 / NRRL B-14308 / VKM B-512 / Ford 19)</name>
    <name type="common">Bacillus megaterium</name>
    <dbReference type="NCBI Taxonomy" id="1348623"/>
    <lineage>
        <taxon>Bacteria</taxon>
        <taxon>Bacillati</taxon>
        <taxon>Bacillota</taxon>
        <taxon>Bacilli</taxon>
        <taxon>Bacillales</taxon>
        <taxon>Bacillaceae</taxon>
        <taxon>Priestia</taxon>
    </lineage>
</organism>
<evidence type="ECO:0000313" key="1">
    <source>
        <dbReference type="EMBL" id="AJI22784.1"/>
    </source>
</evidence>
<dbReference type="NCBIfam" id="TIGR01439">
    <property type="entry name" value="lp_hng_hel_AbrB"/>
    <property type="match status" value="1"/>
</dbReference>
<dbReference type="GO" id="GO:0003677">
    <property type="term" value="F:DNA binding"/>
    <property type="evidence" value="ECO:0007669"/>
    <property type="project" value="UniProtKB-UniRule"/>
</dbReference>
<dbReference type="InterPro" id="IPR007159">
    <property type="entry name" value="SpoVT-AbrB_dom"/>
</dbReference>
<proteinExistence type="predicted"/>
<dbReference type="Pfam" id="PF18277">
    <property type="entry name" value="AbrB_C"/>
    <property type="match status" value="1"/>
</dbReference>
<dbReference type="InterPro" id="IPR037914">
    <property type="entry name" value="SpoVT-AbrB_sf"/>
</dbReference>
<dbReference type="HOGENOM" id="CLU_158484_0_0_9"/>
<dbReference type="GeneID" id="93643507"/>
<dbReference type="PROSITE" id="PS51740">
    <property type="entry name" value="SPOVT_ABRB"/>
    <property type="match status" value="1"/>
</dbReference>
<dbReference type="Pfam" id="PF04014">
    <property type="entry name" value="MazE_antitoxin"/>
    <property type="match status" value="1"/>
</dbReference>
<dbReference type="EMBL" id="CP009920">
    <property type="protein sequence ID" value="AJI22784.1"/>
    <property type="molecule type" value="Genomic_DNA"/>
</dbReference>
<name>A0A0B6ASG3_PRIM2</name>
<reference evidence="1 2" key="1">
    <citation type="journal article" date="2015" name="Genome Announc.">
        <title>Complete genome sequences for 35 biothreat assay-relevant bacillus species.</title>
        <authorList>
            <person name="Johnson S.L."/>
            <person name="Daligault H.E."/>
            <person name="Davenport K.W."/>
            <person name="Jaissle J."/>
            <person name="Frey K.G."/>
            <person name="Ladner J.T."/>
            <person name="Broomall S.M."/>
            <person name="Bishop-Lilly K.A."/>
            <person name="Bruce D.C."/>
            <person name="Gibbons H.S."/>
            <person name="Coyne S.R."/>
            <person name="Lo C.C."/>
            <person name="Meincke L."/>
            <person name="Munk A.C."/>
            <person name="Koroleva G.I."/>
            <person name="Rosenzweig C.N."/>
            <person name="Palacios G.F."/>
            <person name="Redden C.L."/>
            <person name="Minogue T.D."/>
            <person name="Chain P.S."/>
        </authorList>
    </citation>
    <scope>NUCLEOTIDE SEQUENCE [LARGE SCALE GENOMIC DNA]</scope>
    <source>
        <strain evidence="2">ATCC 14581 / DSM 32 / JCM 2506 / NBRC 15308 / NCIMB 9376 / NCTC 10342 / NRRL B-14308 / VKM B-512</strain>
    </source>
</reference>
<dbReference type="InterPro" id="IPR040678">
    <property type="entry name" value="AbrB_C"/>
</dbReference>
<dbReference type="Gene3D" id="2.10.260.10">
    <property type="match status" value="1"/>
</dbReference>
<gene>
    <name evidence="1" type="ORF">BG04_5566</name>
</gene>
<dbReference type="SUPFAM" id="SSF89447">
    <property type="entry name" value="AbrB/MazE/MraZ-like"/>
    <property type="match status" value="1"/>
</dbReference>
<evidence type="ECO:0000313" key="2">
    <source>
        <dbReference type="Proteomes" id="UP000031829"/>
    </source>
</evidence>
<dbReference type="AlphaFoldDB" id="A0A0B6ASG3"/>
<dbReference type="PANTHER" id="PTHR36432">
    <property type="match status" value="1"/>
</dbReference>
<dbReference type="PANTHER" id="PTHR36432:SF4">
    <property type="entry name" value="TRANSITION STATE REGULATOR ABH-RELATED"/>
    <property type="match status" value="1"/>
</dbReference>
<dbReference type="Proteomes" id="UP000031829">
    <property type="component" value="Chromosome"/>
</dbReference>